<dbReference type="SUPFAM" id="SSF52540">
    <property type="entry name" value="P-loop containing nucleoside triphosphate hydrolases"/>
    <property type="match status" value="1"/>
</dbReference>
<dbReference type="HAMAP" id="MF_00379">
    <property type="entry name" value="GTPase_MnmE"/>
    <property type="match status" value="1"/>
</dbReference>
<keyword evidence="8" id="KW-0479">Metal-binding</keyword>
<dbReference type="InterPro" id="IPR027368">
    <property type="entry name" value="MnmE_dom2"/>
</dbReference>
<keyword evidence="3 8" id="KW-0547">Nucleotide-binding</keyword>
<feature type="binding site" evidence="8">
    <location>
        <position position="336"/>
    </location>
    <ligand>
        <name>K(+)</name>
        <dbReference type="ChEBI" id="CHEBI:29103"/>
    </ligand>
</feature>
<feature type="binding site" evidence="8">
    <location>
        <position position="165"/>
    </location>
    <ligand>
        <name>(6S)-5-formyl-5,6,7,8-tetrahydrofolate</name>
        <dbReference type="ChEBI" id="CHEBI:57457"/>
    </ligand>
</feature>
<comment type="function">
    <text evidence="8">Exhibits a very high intrinsic GTPase hydrolysis rate. Involved in the addition of a carboxymethylaminomethyl (cmnm) group at the wobble position (U34) of certain tRNAs, forming tRNA-cmnm(5)s(2)U34.</text>
</comment>
<evidence type="ECO:0000259" key="9">
    <source>
        <dbReference type="PROSITE" id="PS51709"/>
    </source>
</evidence>
<dbReference type="GO" id="GO:0030488">
    <property type="term" value="P:tRNA methylation"/>
    <property type="evidence" value="ECO:0007669"/>
    <property type="project" value="TreeGrafter"/>
</dbReference>
<dbReference type="GO" id="GO:0003924">
    <property type="term" value="F:GTPase activity"/>
    <property type="evidence" value="ECO:0007669"/>
    <property type="project" value="UniProtKB-UniRule"/>
</dbReference>
<dbReference type="InterPro" id="IPR006073">
    <property type="entry name" value="GTP-bd"/>
</dbReference>
<dbReference type="CDD" id="cd14858">
    <property type="entry name" value="TrmE_N"/>
    <property type="match status" value="1"/>
</dbReference>
<gene>
    <name evidence="8 10" type="primary">mnmE</name>
    <name evidence="8" type="synonym">trmE</name>
    <name evidence="10" type="ORF">ENH89_14130</name>
</gene>
<dbReference type="Gene3D" id="1.20.120.430">
    <property type="entry name" value="tRNA modification GTPase MnmE domain 2"/>
    <property type="match status" value="1"/>
</dbReference>
<name>A0A9C9NHI6_9HYPH</name>
<comment type="similarity">
    <text evidence="1 8">Belongs to the TRAFAC class TrmE-Era-EngA-EngB-Septin-like GTPase superfamily. TrmE GTPase family.</text>
</comment>
<dbReference type="GO" id="GO:0005737">
    <property type="term" value="C:cytoplasm"/>
    <property type="evidence" value="ECO:0007669"/>
    <property type="project" value="UniProtKB-SubCell"/>
</dbReference>
<dbReference type="InterPro" id="IPR025867">
    <property type="entry name" value="MnmE_helical"/>
</dbReference>
<feature type="binding site" evidence="8">
    <location>
        <position position="312"/>
    </location>
    <ligand>
        <name>K(+)</name>
        <dbReference type="ChEBI" id="CHEBI:29103"/>
    </ligand>
</feature>
<dbReference type="PANTHER" id="PTHR42714:SF2">
    <property type="entry name" value="TRNA MODIFICATION GTPASE GTPBP3, MITOCHONDRIAL"/>
    <property type="match status" value="1"/>
</dbReference>
<evidence type="ECO:0000256" key="6">
    <source>
        <dbReference type="ARBA" id="ARBA00022958"/>
    </source>
</evidence>
<dbReference type="GO" id="GO:0002098">
    <property type="term" value="P:tRNA wobble uridine modification"/>
    <property type="evidence" value="ECO:0007669"/>
    <property type="project" value="TreeGrafter"/>
</dbReference>
<feature type="binding site" evidence="8">
    <location>
        <begin position="356"/>
        <end position="359"/>
    </location>
    <ligand>
        <name>GTP</name>
        <dbReference type="ChEBI" id="CHEBI:37565"/>
    </ligand>
</feature>
<keyword evidence="5 8" id="KW-0460">Magnesium</keyword>
<keyword evidence="8" id="KW-0963">Cytoplasm</keyword>
<reference evidence="10" key="1">
    <citation type="journal article" date="2020" name="mSystems">
        <title>Genome- and Community-Level Interaction Insights into Carbon Utilization and Element Cycling Functions of Hydrothermarchaeota in Hydrothermal Sediment.</title>
        <authorList>
            <person name="Zhou Z."/>
            <person name="Liu Y."/>
            <person name="Xu W."/>
            <person name="Pan J."/>
            <person name="Luo Z.H."/>
            <person name="Li M."/>
        </authorList>
    </citation>
    <scope>NUCLEOTIDE SEQUENCE</scope>
    <source>
        <strain evidence="10">HyVt-347</strain>
    </source>
</reference>
<dbReference type="InterPro" id="IPR027266">
    <property type="entry name" value="TrmE/GcvT-like"/>
</dbReference>
<dbReference type="NCBIfam" id="TIGR00231">
    <property type="entry name" value="small_GTP"/>
    <property type="match status" value="1"/>
</dbReference>
<dbReference type="GO" id="GO:0005525">
    <property type="term" value="F:GTP binding"/>
    <property type="evidence" value="ECO:0007669"/>
    <property type="project" value="UniProtKB-UniRule"/>
</dbReference>
<dbReference type="PROSITE" id="PS51709">
    <property type="entry name" value="G_TRME"/>
    <property type="match status" value="1"/>
</dbReference>
<evidence type="ECO:0000313" key="11">
    <source>
        <dbReference type="Proteomes" id="UP000885680"/>
    </source>
</evidence>
<comment type="subunit">
    <text evidence="8">Homodimer. Heterotetramer of two MnmE and two MnmG subunits.</text>
</comment>
<dbReference type="Pfam" id="PF10396">
    <property type="entry name" value="TrmE_N"/>
    <property type="match status" value="1"/>
</dbReference>
<comment type="caution">
    <text evidence="10">The sequence shown here is derived from an EMBL/GenBank/DDBJ whole genome shotgun (WGS) entry which is preliminary data.</text>
</comment>
<sequence length="563" mass="59649">MLQEIRADGIAQPVVARVAHGNPVVSPLKPGNLRQALDDFEGDFPFNGVSRPKRAQDCVAACRLRTPVEAGFVALDHHGIDRAAHLIPSDTIAALSSGALPSGVAVVRVSGPSARIAMESLAGGIPPERRASLRRFRDASGATIDRGIALFFPSPGSVTGEDLAEFHLHGGRAVVAAFLDAATGLPDVRLAVAGEFTRRAFENGRIDLTEAEGLADLIAAETEAQRRMAVAQAGGALRTIYQDWMRRLTQARAMIEASFDFADEGDVGDDVAGGIGTKIAALVDEMRTHLGKADRGEILREGYRVAIVGAPNAGKSSLLNALADRDVAIVTEIPGTTRDVIEATLDLGGVPVRFSDTAGIRDTSDAVEAIGVERARAVMDSADLVLALVDPQSGHGPFARFLDLLTHVKHPMVLAASDAPLDDVAARMSRPHRHILTVRTKADRPDPHGLAARFGGEWDDFAFDFAISTKTGEGMSALVARVSALAVDAAGDPDETVPMRTRHKELVADALRILEQFVSKPDMPPEVGAESLRRAGNRLGALTGQVGVEDLLDVIFSEFCIGK</sequence>
<keyword evidence="6 8" id="KW-0630">Potassium</keyword>
<feature type="binding site" evidence="8">
    <location>
        <position position="337"/>
    </location>
    <ligand>
        <name>Mg(2+)</name>
        <dbReference type="ChEBI" id="CHEBI:18420"/>
    </ligand>
</feature>
<feature type="binding site" evidence="8">
    <location>
        <position position="563"/>
    </location>
    <ligand>
        <name>(6S)-5-formyl-5,6,7,8-tetrahydrofolate</name>
        <dbReference type="ChEBI" id="CHEBI:57457"/>
    </ligand>
</feature>
<dbReference type="InterPro" id="IPR018948">
    <property type="entry name" value="GTP-bd_TrmE_N"/>
</dbReference>
<dbReference type="Gene3D" id="3.30.1360.120">
    <property type="entry name" value="Probable tRNA modification gtpase trme, domain 1"/>
    <property type="match status" value="1"/>
</dbReference>
<dbReference type="GO" id="GO:0046872">
    <property type="term" value="F:metal ion binding"/>
    <property type="evidence" value="ECO:0007669"/>
    <property type="project" value="UniProtKB-KW"/>
</dbReference>
<evidence type="ECO:0000256" key="7">
    <source>
        <dbReference type="ARBA" id="ARBA00023134"/>
    </source>
</evidence>
<feature type="binding site" evidence="8">
    <location>
        <position position="316"/>
    </location>
    <ligand>
        <name>Mg(2+)</name>
        <dbReference type="ChEBI" id="CHEBI:18420"/>
    </ligand>
</feature>
<comment type="cofactor">
    <cofactor evidence="8">
        <name>K(+)</name>
        <dbReference type="ChEBI" id="CHEBI:29103"/>
    </cofactor>
    <text evidence="8">Binds 1 potassium ion per subunit.</text>
</comment>
<feature type="binding site" evidence="8">
    <location>
        <begin position="312"/>
        <end position="317"/>
    </location>
    <ligand>
        <name>GTP</name>
        <dbReference type="ChEBI" id="CHEBI:37565"/>
    </ligand>
</feature>
<feature type="binding site" evidence="8">
    <location>
        <begin position="331"/>
        <end position="337"/>
    </location>
    <ligand>
        <name>GTP</name>
        <dbReference type="ChEBI" id="CHEBI:37565"/>
    </ligand>
</feature>
<dbReference type="SUPFAM" id="SSF116878">
    <property type="entry name" value="TrmE connector domain"/>
    <property type="match status" value="1"/>
</dbReference>
<dbReference type="FunFam" id="3.30.1360.120:FF:000007">
    <property type="entry name" value="tRNA modification GTPase GTPBP3, mitochondrial"/>
    <property type="match status" value="1"/>
</dbReference>
<dbReference type="InterPro" id="IPR027417">
    <property type="entry name" value="P-loop_NTPase"/>
</dbReference>
<dbReference type="EMBL" id="DRGN01000197">
    <property type="protein sequence ID" value="HEU01450.1"/>
    <property type="molecule type" value="Genomic_DNA"/>
</dbReference>
<feature type="binding site" evidence="8">
    <location>
        <position position="205"/>
    </location>
    <ligand>
        <name>(6S)-5-formyl-5,6,7,8-tetrahydrofolate</name>
        <dbReference type="ChEBI" id="CHEBI:57457"/>
    </ligand>
</feature>
<feature type="binding site" evidence="8">
    <location>
        <position position="331"/>
    </location>
    <ligand>
        <name>K(+)</name>
        <dbReference type="ChEBI" id="CHEBI:29103"/>
    </ligand>
</feature>
<comment type="caution">
    <text evidence="8">Lacks conserved residue(s) required for the propagation of feature annotation.</text>
</comment>
<dbReference type="Proteomes" id="UP000885680">
    <property type="component" value="Unassembled WGS sequence"/>
</dbReference>
<evidence type="ECO:0000313" key="10">
    <source>
        <dbReference type="EMBL" id="HEU01450.1"/>
    </source>
</evidence>
<feature type="binding site" evidence="8">
    <location>
        <position position="108"/>
    </location>
    <ligand>
        <name>(6S)-5-formyl-5,6,7,8-tetrahydrofolate</name>
        <dbReference type="ChEBI" id="CHEBI:57457"/>
    </ligand>
</feature>
<accession>A0A9C9NHI6</accession>
<dbReference type="PANTHER" id="PTHR42714">
    <property type="entry name" value="TRNA MODIFICATION GTPASE GTPBP3"/>
    <property type="match status" value="1"/>
</dbReference>
<organism evidence="10 11">
    <name type="scientific">Aurantimonas coralicida</name>
    <dbReference type="NCBI Taxonomy" id="182270"/>
    <lineage>
        <taxon>Bacteria</taxon>
        <taxon>Pseudomonadati</taxon>
        <taxon>Pseudomonadota</taxon>
        <taxon>Alphaproteobacteria</taxon>
        <taxon>Hyphomicrobiales</taxon>
        <taxon>Aurantimonadaceae</taxon>
        <taxon>Aurantimonas</taxon>
    </lineage>
</organism>
<dbReference type="AlphaFoldDB" id="A0A9C9NHI6"/>
<feature type="binding site" evidence="8">
    <location>
        <position position="333"/>
    </location>
    <ligand>
        <name>K(+)</name>
        <dbReference type="ChEBI" id="CHEBI:29103"/>
    </ligand>
</feature>
<dbReference type="InterPro" id="IPR031168">
    <property type="entry name" value="G_TrmE"/>
</dbReference>
<evidence type="ECO:0000256" key="8">
    <source>
        <dbReference type="HAMAP-Rule" id="MF_00379"/>
    </source>
</evidence>
<dbReference type="InterPro" id="IPR004520">
    <property type="entry name" value="GTPase_MnmE"/>
</dbReference>
<dbReference type="Pfam" id="PF01926">
    <property type="entry name" value="MMR_HSR1"/>
    <property type="match status" value="1"/>
</dbReference>
<evidence type="ECO:0000256" key="2">
    <source>
        <dbReference type="ARBA" id="ARBA00022694"/>
    </source>
</evidence>
<proteinExistence type="inferred from homology"/>
<keyword evidence="7 8" id="KW-0342">GTP-binding</keyword>
<dbReference type="Gene3D" id="3.40.50.300">
    <property type="entry name" value="P-loop containing nucleotide triphosphate hydrolases"/>
    <property type="match status" value="1"/>
</dbReference>
<dbReference type="InterPro" id="IPR005225">
    <property type="entry name" value="Small_GTP-bd"/>
</dbReference>
<dbReference type="Pfam" id="PF12631">
    <property type="entry name" value="MnmE_helical"/>
    <property type="match status" value="1"/>
</dbReference>
<dbReference type="EC" id="3.6.-.-" evidence="8"/>
<feature type="domain" description="TrmE-type G" evidence="9">
    <location>
        <begin position="302"/>
        <end position="487"/>
    </location>
</feature>
<comment type="subcellular location">
    <subcellularLocation>
        <location evidence="8">Cytoplasm</location>
    </subcellularLocation>
</comment>
<protein>
    <recommendedName>
        <fullName evidence="8">tRNA modification GTPase MnmE</fullName>
        <ecNumber evidence="8">3.6.-.-</ecNumber>
    </recommendedName>
</protein>
<dbReference type="NCBIfam" id="NF003661">
    <property type="entry name" value="PRK05291.1-3"/>
    <property type="match status" value="1"/>
</dbReference>
<evidence type="ECO:0000256" key="5">
    <source>
        <dbReference type="ARBA" id="ARBA00022842"/>
    </source>
</evidence>
<keyword evidence="4 8" id="KW-0378">Hydrolase</keyword>
<evidence type="ECO:0000256" key="1">
    <source>
        <dbReference type="ARBA" id="ARBA00011043"/>
    </source>
</evidence>
<evidence type="ECO:0000256" key="3">
    <source>
        <dbReference type="ARBA" id="ARBA00022741"/>
    </source>
</evidence>
<dbReference type="CDD" id="cd04164">
    <property type="entry name" value="trmE"/>
    <property type="match status" value="1"/>
</dbReference>
<keyword evidence="2 8" id="KW-0819">tRNA processing</keyword>
<evidence type="ECO:0000256" key="4">
    <source>
        <dbReference type="ARBA" id="ARBA00022801"/>
    </source>
</evidence>